<comment type="caution">
    <text evidence="1">The sequence shown here is derived from an EMBL/GenBank/DDBJ whole genome shotgun (WGS) entry which is preliminary data.</text>
</comment>
<evidence type="ECO:0000313" key="1">
    <source>
        <dbReference type="EMBL" id="KAG9461813.1"/>
    </source>
</evidence>
<sequence>MLGERKLVNGHTNQTFMCPIRRHGSHMRRDYHAIIAPNPSLLIAVSTFFSSPLVLCNGREWDGGGAKSWHQITAYISQL</sequence>
<gene>
    <name evidence="1" type="ORF">GDO78_015671</name>
</gene>
<organism evidence="1 2">
    <name type="scientific">Eleutherodactylus coqui</name>
    <name type="common">Puerto Rican coqui</name>
    <dbReference type="NCBI Taxonomy" id="57060"/>
    <lineage>
        <taxon>Eukaryota</taxon>
        <taxon>Metazoa</taxon>
        <taxon>Chordata</taxon>
        <taxon>Craniata</taxon>
        <taxon>Vertebrata</taxon>
        <taxon>Euteleostomi</taxon>
        <taxon>Amphibia</taxon>
        <taxon>Batrachia</taxon>
        <taxon>Anura</taxon>
        <taxon>Neobatrachia</taxon>
        <taxon>Hyloidea</taxon>
        <taxon>Eleutherodactylidae</taxon>
        <taxon>Eleutherodactylinae</taxon>
        <taxon>Eleutherodactylus</taxon>
        <taxon>Eleutherodactylus</taxon>
    </lineage>
</organism>
<evidence type="ECO:0000313" key="2">
    <source>
        <dbReference type="Proteomes" id="UP000770717"/>
    </source>
</evidence>
<name>A0A8J6E8H8_ELECQ</name>
<accession>A0A8J6E8H8</accession>
<dbReference type="AlphaFoldDB" id="A0A8J6E8H8"/>
<dbReference type="Proteomes" id="UP000770717">
    <property type="component" value="Unassembled WGS sequence"/>
</dbReference>
<dbReference type="EMBL" id="WNTK01016285">
    <property type="protein sequence ID" value="KAG9461813.1"/>
    <property type="molecule type" value="Genomic_DNA"/>
</dbReference>
<reference evidence="1" key="1">
    <citation type="thesis" date="2020" institute="ProQuest LLC" country="789 East Eisenhower Parkway, Ann Arbor, MI, USA">
        <title>Comparative Genomics and Chromosome Evolution.</title>
        <authorList>
            <person name="Mudd A.B."/>
        </authorList>
    </citation>
    <scope>NUCLEOTIDE SEQUENCE</scope>
    <source>
        <strain evidence="1">HN-11 Male</strain>
        <tissue evidence="1">Kidney and liver</tissue>
    </source>
</reference>
<proteinExistence type="predicted"/>
<keyword evidence="2" id="KW-1185">Reference proteome</keyword>
<protein>
    <submittedName>
        <fullName evidence="1">Uncharacterized protein</fullName>
    </submittedName>
</protein>